<organism evidence="2 3">
    <name type="scientific">Prymnesium parvum</name>
    <name type="common">Toxic golden alga</name>
    <dbReference type="NCBI Taxonomy" id="97485"/>
    <lineage>
        <taxon>Eukaryota</taxon>
        <taxon>Haptista</taxon>
        <taxon>Haptophyta</taxon>
        <taxon>Prymnesiophyceae</taxon>
        <taxon>Prymnesiales</taxon>
        <taxon>Prymnesiaceae</taxon>
        <taxon>Prymnesium</taxon>
    </lineage>
</organism>
<dbReference type="PANTHER" id="PTHR36453:SF1">
    <property type="entry name" value="RIGHT HANDED BETA HELIX DOMAIN-CONTAINING PROTEIN"/>
    <property type="match status" value="1"/>
</dbReference>
<evidence type="ECO:0008006" key="4">
    <source>
        <dbReference type="Google" id="ProtNLM"/>
    </source>
</evidence>
<protein>
    <recommendedName>
        <fullName evidence="4">Right handed beta helix domain-containing protein</fullName>
    </recommendedName>
</protein>
<keyword evidence="3" id="KW-1185">Reference proteome</keyword>
<name>A0AB34IJS8_PRYPA</name>
<dbReference type="Proteomes" id="UP001515480">
    <property type="component" value="Unassembled WGS sequence"/>
</dbReference>
<reference evidence="2 3" key="1">
    <citation type="journal article" date="2024" name="Science">
        <title>Giant polyketide synthase enzymes in the biosynthesis of giant marine polyether toxins.</title>
        <authorList>
            <person name="Fallon T.R."/>
            <person name="Shende V.V."/>
            <person name="Wierzbicki I.H."/>
            <person name="Pendleton A.L."/>
            <person name="Watervoot N.F."/>
            <person name="Auber R.P."/>
            <person name="Gonzalez D.J."/>
            <person name="Wisecaver J.H."/>
            <person name="Moore B.S."/>
        </authorList>
    </citation>
    <scope>NUCLEOTIDE SEQUENCE [LARGE SCALE GENOMIC DNA]</scope>
    <source>
        <strain evidence="2 3">12B1</strain>
    </source>
</reference>
<evidence type="ECO:0000256" key="1">
    <source>
        <dbReference type="SAM" id="SignalP"/>
    </source>
</evidence>
<evidence type="ECO:0000313" key="2">
    <source>
        <dbReference type="EMBL" id="KAL1499739.1"/>
    </source>
</evidence>
<dbReference type="InterPro" id="IPR012334">
    <property type="entry name" value="Pectin_lyas_fold"/>
</dbReference>
<accession>A0AB34IJS8</accession>
<dbReference type="EMBL" id="JBGBPQ010000024">
    <property type="protein sequence ID" value="KAL1499739.1"/>
    <property type="molecule type" value="Genomic_DNA"/>
</dbReference>
<dbReference type="AlphaFoldDB" id="A0AB34IJS8"/>
<keyword evidence="1" id="KW-0732">Signal</keyword>
<feature type="chain" id="PRO_5044191654" description="Right handed beta helix domain-containing protein" evidence="1">
    <location>
        <begin position="29"/>
        <end position="826"/>
    </location>
</feature>
<dbReference type="SUPFAM" id="SSF51126">
    <property type="entry name" value="Pectin lyase-like"/>
    <property type="match status" value="1"/>
</dbReference>
<sequence>MTAAPPRLRLLRLSLPLLLSALLAPSEAAKWPLRAPHREAVPASFDCAMRQAAYAYGKKLIPRLGSFPSLYFALGLNAECGDGSPPPSATGAPPSSRSQLPPDALYVAARASTPPHAEEGTATRPFSCLQKAADAAVATRSKTVVLRGGTHFLPAPLRLGERHSGLSFVSMPGETPVVSGGTELNVTWEAYDLKDGRNIWSADVKGQVDEVPGLQIDGKRATRARYPNLDGGIEVSPGYGGMIPGSSAVWTPPQFGKYAKVDFYTDNTSSHARPNGGWFEQYMIGTNGLCSVYDPPVSYWCSEHPSGGGAFAFRTPSGVTPQPAALPHAPYKYPLDALFFVWRPSRWANWMFEVAAYDSQTANYTFGKGGNQGARGSNSGGDFFVENVFEELDQPGEFFYDRRAGTLYLYHNGTGAPPASASVVVPRLRTLVNISASRFSPAKNISYRGITFKERALPPPLDVQATRYTYMDPHGVPSAGDWALDRVGAIFLQGTENVTFDSCTFERLDGNAVMVSGYNRHATISNSDFAFIGGNAVAAWGYTNETATDPGRPGEVIENYPQAGVDGTDGNHPRYTTVEGCTAREVGLYEKQSSFFVQAKTVQSRISGNVFFNGPRAGINANDGFGGGDEISHNLVFSTCRESGDHGPFNSWDRQPFLTSVRTGAPSMTMAWREIHHNFFIDNYSPQEDVDNDDGSCYYHTHHNFLVYGGQGMKNDFGGHDNHHFNNIYAYVGQGLGVCSQQPGHEDYFYGNKAVITGDKLGGFACTGDAKTIVHDNQYFTPTGAIQECGVDLKDWQAKGEDVNSTVSRPPGDSTIIGWAKVMLDF</sequence>
<dbReference type="PANTHER" id="PTHR36453">
    <property type="entry name" value="SECRETED PROTEIN-RELATED"/>
    <property type="match status" value="1"/>
</dbReference>
<gene>
    <name evidence="2" type="ORF">AB1Y20_012426</name>
</gene>
<comment type="caution">
    <text evidence="2">The sequence shown here is derived from an EMBL/GenBank/DDBJ whole genome shotgun (WGS) entry which is preliminary data.</text>
</comment>
<feature type="signal peptide" evidence="1">
    <location>
        <begin position="1"/>
        <end position="28"/>
    </location>
</feature>
<dbReference type="InterPro" id="IPR011050">
    <property type="entry name" value="Pectin_lyase_fold/virulence"/>
</dbReference>
<dbReference type="Gene3D" id="2.160.20.10">
    <property type="entry name" value="Single-stranded right-handed beta-helix, Pectin lyase-like"/>
    <property type="match status" value="1"/>
</dbReference>
<evidence type="ECO:0000313" key="3">
    <source>
        <dbReference type="Proteomes" id="UP001515480"/>
    </source>
</evidence>
<proteinExistence type="predicted"/>